<dbReference type="AlphaFoldDB" id="A0A0F9GFV8"/>
<evidence type="ECO:0000259" key="6">
    <source>
        <dbReference type="Pfam" id="PF00361"/>
    </source>
</evidence>
<feature type="non-terminal residue" evidence="7">
    <location>
        <position position="1"/>
    </location>
</feature>
<accession>A0A0F9GFV8</accession>
<keyword evidence="4 5" id="KW-0472">Membrane</keyword>
<dbReference type="GO" id="GO:0003954">
    <property type="term" value="F:NADH dehydrogenase activity"/>
    <property type="evidence" value="ECO:0007669"/>
    <property type="project" value="TreeGrafter"/>
</dbReference>
<comment type="caution">
    <text evidence="7">The sequence shown here is derived from an EMBL/GenBank/DDBJ whole genome shotgun (WGS) entry which is preliminary data.</text>
</comment>
<dbReference type="PANTHER" id="PTHR42829">
    <property type="entry name" value="NADH-UBIQUINONE OXIDOREDUCTASE CHAIN 5"/>
    <property type="match status" value="1"/>
</dbReference>
<evidence type="ECO:0000256" key="4">
    <source>
        <dbReference type="ARBA" id="ARBA00023136"/>
    </source>
</evidence>
<name>A0A0F9GFV8_9ZZZZ</name>
<evidence type="ECO:0000313" key="7">
    <source>
        <dbReference type="EMBL" id="KKL89446.1"/>
    </source>
</evidence>
<evidence type="ECO:0000256" key="1">
    <source>
        <dbReference type="ARBA" id="ARBA00004141"/>
    </source>
</evidence>
<gene>
    <name evidence="7" type="ORF">LCGC14_1914560</name>
</gene>
<keyword evidence="3 5" id="KW-1133">Transmembrane helix</keyword>
<comment type="subcellular location">
    <subcellularLocation>
        <location evidence="1">Membrane</location>
        <topology evidence="1">Multi-pass membrane protein</topology>
    </subcellularLocation>
</comment>
<dbReference type="Pfam" id="PF00361">
    <property type="entry name" value="Proton_antipo_M"/>
    <property type="match status" value="1"/>
</dbReference>
<dbReference type="InterPro" id="IPR001750">
    <property type="entry name" value="ND/Mrp_TM"/>
</dbReference>
<evidence type="ECO:0000256" key="2">
    <source>
        <dbReference type="ARBA" id="ARBA00022692"/>
    </source>
</evidence>
<dbReference type="InterPro" id="IPR003945">
    <property type="entry name" value="NU5C-like"/>
</dbReference>
<dbReference type="GO" id="GO:0042773">
    <property type="term" value="P:ATP synthesis coupled electron transport"/>
    <property type="evidence" value="ECO:0007669"/>
    <property type="project" value="InterPro"/>
</dbReference>
<keyword evidence="2 5" id="KW-0812">Transmembrane</keyword>
<feature type="transmembrane region" description="Helical" evidence="5">
    <location>
        <begin position="6"/>
        <end position="32"/>
    </location>
</feature>
<dbReference type="GO" id="GO:0016020">
    <property type="term" value="C:membrane"/>
    <property type="evidence" value="ECO:0007669"/>
    <property type="project" value="UniProtKB-SubCell"/>
</dbReference>
<dbReference type="PANTHER" id="PTHR42829:SF2">
    <property type="entry name" value="NADH-UBIQUINONE OXIDOREDUCTASE CHAIN 5"/>
    <property type="match status" value="1"/>
</dbReference>
<reference evidence="7" key="1">
    <citation type="journal article" date="2015" name="Nature">
        <title>Complex archaea that bridge the gap between prokaryotes and eukaryotes.</title>
        <authorList>
            <person name="Spang A."/>
            <person name="Saw J.H."/>
            <person name="Jorgensen S.L."/>
            <person name="Zaremba-Niedzwiedzka K."/>
            <person name="Martijn J."/>
            <person name="Lind A.E."/>
            <person name="van Eijk R."/>
            <person name="Schleper C."/>
            <person name="Guy L."/>
            <person name="Ettema T.J."/>
        </authorList>
    </citation>
    <scope>NUCLEOTIDE SEQUENCE</scope>
</reference>
<protein>
    <recommendedName>
        <fullName evidence="6">NADH:quinone oxidoreductase/Mrp antiporter transmembrane domain-containing protein</fullName>
    </recommendedName>
</protein>
<dbReference type="EMBL" id="LAZR01020283">
    <property type="protein sequence ID" value="KKL89446.1"/>
    <property type="molecule type" value="Genomic_DNA"/>
</dbReference>
<dbReference type="GO" id="GO:0008137">
    <property type="term" value="F:NADH dehydrogenase (ubiquinone) activity"/>
    <property type="evidence" value="ECO:0007669"/>
    <property type="project" value="InterPro"/>
</dbReference>
<proteinExistence type="predicted"/>
<feature type="domain" description="NADH:quinone oxidoreductase/Mrp antiporter transmembrane" evidence="6">
    <location>
        <begin position="4"/>
        <end position="86"/>
    </location>
</feature>
<dbReference type="GO" id="GO:0015990">
    <property type="term" value="P:electron transport coupled proton transport"/>
    <property type="evidence" value="ECO:0007669"/>
    <property type="project" value="TreeGrafter"/>
</dbReference>
<evidence type="ECO:0000256" key="5">
    <source>
        <dbReference type="SAM" id="Phobius"/>
    </source>
</evidence>
<feature type="transmembrane region" description="Helical" evidence="5">
    <location>
        <begin position="53"/>
        <end position="75"/>
    </location>
</feature>
<organism evidence="7">
    <name type="scientific">marine sediment metagenome</name>
    <dbReference type="NCBI Taxonomy" id="412755"/>
    <lineage>
        <taxon>unclassified sequences</taxon>
        <taxon>metagenomes</taxon>
        <taxon>ecological metagenomes</taxon>
    </lineage>
</organism>
<evidence type="ECO:0000256" key="3">
    <source>
        <dbReference type="ARBA" id="ARBA00022989"/>
    </source>
</evidence>
<sequence length="92" mass="9843">ALGVGAWAAGIFHLVTHAFFKALLFLAAGAVIHCLHHEHNIFKMGGLRTRLPVVFWSFLIGSAALAALPLTSGFFSKDMILLQAYELPGVGP</sequence>